<dbReference type="RefSeq" id="WP_245813587.1">
    <property type="nucleotide sequence ID" value="NZ_FZNT01000011.1"/>
</dbReference>
<dbReference type="InterPro" id="IPR007569">
    <property type="entry name" value="DUF559"/>
</dbReference>
<dbReference type="Pfam" id="PF04480">
    <property type="entry name" value="DUF559"/>
    <property type="match status" value="1"/>
</dbReference>
<dbReference type="InterPro" id="IPR011335">
    <property type="entry name" value="Restrct_endonuc-II-like"/>
</dbReference>
<keyword evidence="3" id="KW-1185">Reference proteome</keyword>
<dbReference type="Proteomes" id="UP000198384">
    <property type="component" value="Unassembled WGS sequence"/>
</dbReference>
<evidence type="ECO:0000259" key="1">
    <source>
        <dbReference type="Pfam" id="PF04480"/>
    </source>
</evidence>
<dbReference type="AlphaFoldDB" id="A0A238YXQ7"/>
<dbReference type="PANTHER" id="PTHR38590">
    <property type="entry name" value="BLL0828 PROTEIN"/>
    <property type="match status" value="1"/>
</dbReference>
<keyword evidence="2" id="KW-0540">Nuclease</keyword>
<keyword evidence="2" id="KW-0255">Endonuclease</keyword>
<dbReference type="SUPFAM" id="SSF52980">
    <property type="entry name" value="Restriction endonuclease-like"/>
    <property type="match status" value="1"/>
</dbReference>
<dbReference type="GO" id="GO:0004519">
    <property type="term" value="F:endonuclease activity"/>
    <property type="evidence" value="ECO:0007669"/>
    <property type="project" value="UniProtKB-KW"/>
</dbReference>
<sequence length="129" mass="15397">MKISKIQLDDSMWKGANSGTFKKAQILREDMTNSETLLWNKLKDKRLLGCKIRRQHPIGIYIVDFYIHKYNLVIEVDGEYHDKQEQIIKDKERTNFLEFNGLKVIRFKNKEVENDILSVINQIRNEIEK</sequence>
<accession>A0A238YXQ7</accession>
<dbReference type="PANTHER" id="PTHR38590:SF1">
    <property type="entry name" value="BLL0828 PROTEIN"/>
    <property type="match status" value="1"/>
</dbReference>
<dbReference type="InterPro" id="IPR047216">
    <property type="entry name" value="Endonuclease_DUF559_bact"/>
</dbReference>
<dbReference type="Gene3D" id="3.40.960.10">
    <property type="entry name" value="VSR Endonuclease"/>
    <property type="match status" value="1"/>
</dbReference>
<keyword evidence="2" id="KW-0378">Hydrolase</keyword>
<organism evidence="2 3">
    <name type="scientific">Lutibacter agarilyticus</name>
    <dbReference type="NCBI Taxonomy" id="1109740"/>
    <lineage>
        <taxon>Bacteria</taxon>
        <taxon>Pseudomonadati</taxon>
        <taxon>Bacteroidota</taxon>
        <taxon>Flavobacteriia</taxon>
        <taxon>Flavobacteriales</taxon>
        <taxon>Flavobacteriaceae</taxon>
        <taxon>Lutibacter</taxon>
    </lineage>
</organism>
<gene>
    <name evidence="2" type="ORF">SAMN06265371_11183</name>
</gene>
<dbReference type="CDD" id="cd01038">
    <property type="entry name" value="Endonuclease_DUF559"/>
    <property type="match status" value="1"/>
</dbReference>
<evidence type="ECO:0000313" key="2">
    <source>
        <dbReference type="EMBL" id="SNR75792.1"/>
    </source>
</evidence>
<evidence type="ECO:0000313" key="3">
    <source>
        <dbReference type="Proteomes" id="UP000198384"/>
    </source>
</evidence>
<feature type="domain" description="DUF559" evidence="1">
    <location>
        <begin position="22"/>
        <end position="127"/>
    </location>
</feature>
<dbReference type="EMBL" id="FZNT01000011">
    <property type="protein sequence ID" value="SNR75792.1"/>
    <property type="molecule type" value="Genomic_DNA"/>
</dbReference>
<protein>
    <submittedName>
        <fullName evidence="2">Very-short-patch-repair endonuclease</fullName>
    </submittedName>
</protein>
<reference evidence="2 3" key="1">
    <citation type="submission" date="2017-06" db="EMBL/GenBank/DDBJ databases">
        <authorList>
            <person name="Kim H.J."/>
            <person name="Triplett B.A."/>
        </authorList>
    </citation>
    <scope>NUCLEOTIDE SEQUENCE [LARGE SCALE GENOMIC DNA]</scope>
    <source>
        <strain evidence="2 3">DSM 29150</strain>
    </source>
</reference>
<proteinExistence type="predicted"/>
<name>A0A238YXQ7_9FLAO</name>